<accession>A0ABS5Q8S3</accession>
<evidence type="ECO:0000313" key="2">
    <source>
        <dbReference type="EMBL" id="MBS7810102.1"/>
    </source>
</evidence>
<reference evidence="2 3" key="1">
    <citation type="submission" date="2021-05" db="EMBL/GenBank/DDBJ databases">
        <title>Roseococcus sp. XZZS9, whole genome shotgun sequencing project.</title>
        <authorList>
            <person name="Zhao G."/>
            <person name="Shen L."/>
        </authorList>
    </citation>
    <scope>NUCLEOTIDE SEQUENCE [LARGE SCALE GENOMIC DNA]</scope>
    <source>
        <strain evidence="2 3">XZZS9</strain>
    </source>
</reference>
<keyword evidence="2" id="KW-0456">Lyase</keyword>
<protein>
    <submittedName>
        <fullName evidence="2">Nitrile hydratase subunit beta</fullName>
        <ecNumber evidence="2">4.2.1.84</ecNumber>
    </submittedName>
</protein>
<dbReference type="Gene3D" id="1.10.472.20">
    <property type="entry name" value="Nitrile hydratase, beta subunit"/>
    <property type="match status" value="1"/>
</dbReference>
<dbReference type="RefSeq" id="WP_213668741.1">
    <property type="nucleotide sequence ID" value="NZ_JAHCDA010000001.1"/>
</dbReference>
<dbReference type="GO" id="GO:0018822">
    <property type="term" value="F:nitrile hydratase activity"/>
    <property type="evidence" value="ECO:0007669"/>
    <property type="project" value="UniProtKB-EC"/>
</dbReference>
<dbReference type="EC" id="4.2.1.84" evidence="2"/>
<sequence>METPNLAPFPAQHDLGGNPRFRCTPVEIEDDAPPDDFGKRVDALRAVLRDKGLITTDEQRFNIESLPEAEYFDLTYYEKWLRAVAAVMIAKGVVTWEELQ</sequence>
<dbReference type="EMBL" id="JAHCDA010000001">
    <property type="protein sequence ID" value="MBS7810102.1"/>
    <property type="molecule type" value="Genomic_DNA"/>
</dbReference>
<proteinExistence type="predicted"/>
<feature type="domain" description="Nitrile hydratase beta subunit-like N-terminal" evidence="1">
    <location>
        <begin position="12"/>
        <end position="100"/>
    </location>
</feature>
<dbReference type="Proteomes" id="UP000766336">
    <property type="component" value="Unassembled WGS sequence"/>
</dbReference>
<keyword evidence="3" id="KW-1185">Reference proteome</keyword>
<gene>
    <name evidence="2" type="ORF">KHU32_04075</name>
</gene>
<comment type="caution">
    <text evidence="2">The sequence shown here is derived from an EMBL/GenBank/DDBJ whole genome shotgun (WGS) entry which is preliminary data.</text>
</comment>
<organism evidence="2 3">
    <name type="scientific">Roseococcus pinisoli</name>
    <dbReference type="NCBI Taxonomy" id="2835040"/>
    <lineage>
        <taxon>Bacteria</taxon>
        <taxon>Pseudomonadati</taxon>
        <taxon>Pseudomonadota</taxon>
        <taxon>Alphaproteobacteria</taxon>
        <taxon>Acetobacterales</taxon>
        <taxon>Roseomonadaceae</taxon>
        <taxon>Roseococcus</taxon>
    </lineage>
</organism>
<dbReference type="Pfam" id="PF21006">
    <property type="entry name" value="NHase_beta_N"/>
    <property type="match status" value="1"/>
</dbReference>
<dbReference type="InterPro" id="IPR008990">
    <property type="entry name" value="Elect_transpt_acc-like_dom_sf"/>
</dbReference>
<evidence type="ECO:0000259" key="1">
    <source>
        <dbReference type="Pfam" id="PF21006"/>
    </source>
</evidence>
<evidence type="ECO:0000313" key="3">
    <source>
        <dbReference type="Proteomes" id="UP000766336"/>
    </source>
</evidence>
<dbReference type="SUPFAM" id="SSF50090">
    <property type="entry name" value="Electron transport accessory proteins"/>
    <property type="match status" value="1"/>
</dbReference>
<dbReference type="InterPro" id="IPR049054">
    <property type="entry name" value="CN_hydtase_beta-like_N"/>
</dbReference>
<dbReference type="InterPro" id="IPR042262">
    <property type="entry name" value="CN_hydtase_beta_C"/>
</dbReference>
<name>A0ABS5Q8S3_9PROT</name>